<dbReference type="STRING" id="1296120.A0A1B9GVK7"/>
<dbReference type="CDD" id="cd00200">
    <property type="entry name" value="WD40"/>
    <property type="match status" value="1"/>
</dbReference>
<feature type="repeat" description="WD" evidence="3">
    <location>
        <begin position="261"/>
        <end position="302"/>
    </location>
</feature>
<dbReference type="GO" id="GO:0043130">
    <property type="term" value="F:ubiquitin binding"/>
    <property type="evidence" value="ECO:0007669"/>
    <property type="project" value="TreeGrafter"/>
</dbReference>
<feature type="compositionally biased region" description="Polar residues" evidence="4">
    <location>
        <begin position="532"/>
        <end position="543"/>
    </location>
</feature>
<gene>
    <name evidence="5" type="ORF">I316_03091</name>
</gene>
<feature type="compositionally biased region" description="Basic and acidic residues" evidence="4">
    <location>
        <begin position="1043"/>
        <end position="1058"/>
    </location>
</feature>
<feature type="compositionally biased region" description="Polar residues" evidence="4">
    <location>
        <begin position="583"/>
        <end position="596"/>
    </location>
</feature>
<dbReference type="Proteomes" id="UP000092666">
    <property type="component" value="Unassembled WGS sequence"/>
</dbReference>
<dbReference type="GO" id="GO:0000724">
    <property type="term" value="P:double-strand break repair via homologous recombination"/>
    <property type="evidence" value="ECO:0007669"/>
    <property type="project" value="TreeGrafter"/>
</dbReference>
<name>A0A1B9GVK7_9TREE</name>
<dbReference type="InterPro" id="IPR021772">
    <property type="entry name" value="WDR48/Bun107"/>
</dbReference>
<evidence type="ECO:0000256" key="4">
    <source>
        <dbReference type="SAM" id="MobiDB-lite"/>
    </source>
</evidence>
<dbReference type="PROSITE" id="PS00678">
    <property type="entry name" value="WD_REPEATS_1"/>
    <property type="match status" value="1"/>
</dbReference>
<dbReference type="InterPro" id="IPR001680">
    <property type="entry name" value="WD40_rpt"/>
</dbReference>
<evidence type="ECO:0000256" key="1">
    <source>
        <dbReference type="ARBA" id="ARBA00022574"/>
    </source>
</evidence>
<feature type="region of interest" description="Disordered" evidence="4">
    <location>
        <begin position="512"/>
        <end position="611"/>
    </location>
</feature>
<proteinExistence type="predicted"/>
<dbReference type="PANTHER" id="PTHR19862">
    <property type="entry name" value="WD REPEAT-CONTAINING PROTEIN 48"/>
    <property type="match status" value="1"/>
</dbReference>
<dbReference type="PROSITE" id="PS50294">
    <property type="entry name" value="WD_REPEATS_REGION"/>
    <property type="match status" value="2"/>
</dbReference>
<evidence type="ECO:0000313" key="6">
    <source>
        <dbReference type="Proteomes" id="UP000092666"/>
    </source>
</evidence>
<feature type="repeat" description="WD" evidence="3">
    <location>
        <begin position="362"/>
        <end position="403"/>
    </location>
</feature>
<evidence type="ECO:0000313" key="5">
    <source>
        <dbReference type="EMBL" id="OCF35051.1"/>
    </source>
</evidence>
<reference evidence="6" key="2">
    <citation type="submission" date="2013-12" db="EMBL/GenBank/DDBJ databases">
        <title>Evolution of pathogenesis and genome organization in the Tremellales.</title>
        <authorList>
            <person name="Cuomo C."/>
            <person name="Litvintseva A."/>
            <person name="Heitman J."/>
            <person name="Chen Y."/>
            <person name="Sun S."/>
            <person name="Springer D."/>
            <person name="Dromer F."/>
            <person name="Young S."/>
            <person name="Zeng Q."/>
            <person name="Chapman S."/>
            <person name="Gujja S."/>
            <person name="Saif S."/>
            <person name="Birren B."/>
        </authorList>
    </citation>
    <scope>NUCLEOTIDE SEQUENCE [LARGE SCALE GENOMIC DNA]</scope>
    <source>
        <strain evidence="6">BCC8398</strain>
    </source>
</reference>
<dbReference type="PROSITE" id="PS50082">
    <property type="entry name" value="WD_REPEATS_2"/>
    <property type="match status" value="3"/>
</dbReference>
<evidence type="ECO:0000256" key="3">
    <source>
        <dbReference type="PROSITE-ProRule" id="PRU00221"/>
    </source>
</evidence>
<organism evidence="5 6">
    <name type="scientific">Kwoniella heveanensis BCC8398</name>
    <dbReference type="NCBI Taxonomy" id="1296120"/>
    <lineage>
        <taxon>Eukaryota</taxon>
        <taxon>Fungi</taxon>
        <taxon>Dikarya</taxon>
        <taxon>Basidiomycota</taxon>
        <taxon>Agaricomycotina</taxon>
        <taxon>Tremellomycetes</taxon>
        <taxon>Tremellales</taxon>
        <taxon>Cryptococcaceae</taxon>
        <taxon>Kwoniella</taxon>
    </lineage>
</organism>
<protein>
    <submittedName>
        <fullName evidence="5">Uncharacterized protein</fullName>
    </submittedName>
</protein>
<keyword evidence="1 3" id="KW-0853">WD repeat</keyword>
<dbReference type="PANTHER" id="PTHR19862:SF14">
    <property type="entry name" value="WD REPEAT-CONTAINING PROTEIN 48"/>
    <property type="match status" value="1"/>
</dbReference>
<reference evidence="5 6" key="1">
    <citation type="submission" date="2013-07" db="EMBL/GenBank/DDBJ databases">
        <title>The Genome Sequence of Cryptococcus heveanensis BCC8398.</title>
        <authorList>
            <consortium name="The Broad Institute Genome Sequencing Platform"/>
            <person name="Cuomo C."/>
            <person name="Litvintseva A."/>
            <person name="Chen Y."/>
            <person name="Heitman J."/>
            <person name="Sun S."/>
            <person name="Springer D."/>
            <person name="Dromer F."/>
            <person name="Young S.K."/>
            <person name="Zeng Q."/>
            <person name="Gargeya S."/>
            <person name="Fitzgerald M."/>
            <person name="Abouelleil A."/>
            <person name="Alvarado L."/>
            <person name="Berlin A.M."/>
            <person name="Chapman S.B."/>
            <person name="Dewar J."/>
            <person name="Goldberg J."/>
            <person name="Griggs A."/>
            <person name="Gujja S."/>
            <person name="Hansen M."/>
            <person name="Howarth C."/>
            <person name="Imamovic A."/>
            <person name="Larimer J."/>
            <person name="McCowan C."/>
            <person name="Murphy C."/>
            <person name="Pearson M."/>
            <person name="Priest M."/>
            <person name="Roberts A."/>
            <person name="Saif S."/>
            <person name="Shea T."/>
            <person name="Sykes S."/>
            <person name="Wortman J."/>
            <person name="Nusbaum C."/>
            <person name="Birren B."/>
        </authorList>
    </citation>
    <scope>NUCLEOTIDE SEQUENCE [LARGE SCALE GENOMIC DNA]</scope>
    <source>
        <strain evidence="5 6">BCC8398</strain>
    </source>
</reference>
<dbReference type="InterPro" id="IPR019775">
    <property type="entry name" value="WD40_repeat_CS"/>
</dbReference>
<keyword evidence="6" id="KW-1185">Reference proteome</keyword>
<dbReference type="Pfam" id="PF00400">
    <property type="entry name" value="WD40"/>
    <property type="match status" value="4"/>
</dbReference>
<dbReference type="Gene3D" id="2.130.10.10">
    <property type="entry name" value="YVTN repeat-like/Quinoprotein amine dehydrogenase"/>
    <property type="match status" value="2"/>
</dbReference>
<feature type="repeat" description="WD" evidence="3">
    <location>
        <begin position="213"/>
        <end position="244"/>
    </location>
</feature>
<dbReference type="SMART" id="SM00320">
    <property type="entry name" value="WD40"/>
    <property type="match status" value="8"/>
</dbReference>
<accession>A0A1B9GVK7</accession>
<feature type="region of interest" description="Disordered" evidence="4">
    <location>
        <begin position="1009"/>
        <end position="1093"/>
    </location>
</feature>
<feature type="compositionally biased region" description="Polar residues" evidence="4">
    <location>
        <begin position="1009"/>
        <end position="1036"/>
    </location>
</feature>
<dbReference type="SUPFAM" id="SSF50978">
    <property type="entry name" value="WD40 repeat-like"/>
    <property type="match status" value="1"/>
</dbReference>
<feature type="region of interest" description="Disordered" evidence="4">
    <location>
        <begin position="934"/>
        <end position="969"/>
    </location>
</feature>
<dbReference type="InterPro" id="IPR015943">
    <property type="entry name" value="WD40/YVTN_repeat-like_dom_sf"/>
</dbReference>
<feature type="region of interest" description="Disordered" evidence="4">
    <location>
        <begin position="1"/>
        <end position="77"/>
    </location>
</feature>
<evidence type="ECO:0000256" key="2">
    <source>
        <dbReference type="ARBA" id="ARBA00022737"/>
    </source>
</evidence>
<dbReference type="InterPro" id="IPR051246">
    <property type="entry name" value="WDR48"/>
</dbReference>
<sequence>MVVTSRRVSYILPSPDQPPPLLSLPELGQSRQGRTSPFFIPKSEAQNGNGNGPALGSRNPFLATAPPEAQAQKSKHPRHCLGITSLALDTSTLLSDASSPGGILYTGGRDGLVASWELNVPHKRRRGARYEQLPGRGSRVKWERIGDGAEFFDDDEFEDEEDDEGLSSEEETEGWVGVGRKIKGEVPYEDRWEVDKDELAHHKPPPTTFRQSAQTHTDWVNAMLLCNYNQTVVTASSDRTIRAWTPHASSDDPAKLSPSLVGSHRDYVRALAWAKYPGLLFSGALDRHLSIWDIQADTHEPVFTIDLTKADEYGGVGNEGGERGSVYSLGVDHAAQVLAAGTPERVVRLWDPRAGDRSIGKLVGHTDCVRSIIFSEDGRYMLTGSSDTTIKLWSLAAHRCLHTFNHHDSSVWALHSTHPNLERFYSGSRDGYLCVTDLEQCTDISDGECVVLAKDGEPGLSNGVESKSGDEGIRCITAMDDEYVWTATGSAQIKRWRDVGRRIHRMDKEYDGAAYHPPASQRSPPQELAINVPSSLGQPFSAETDSDPFADDAVHDKPTTEGTAGVPGTLGRNDSGESKQVAFASTPSPRNGSAGNTPAPGQGATTSPASALPSAVRDRLNIGSTHHRTASTLSGVSVATSVQSEASDAQGNSTTLRGLPYSSLVCLGVPDSPYGFGFSHQRAEEEQGMHARPSVGSALQGPDGLLKPDGDSSPRRISFQVDREPAFQPQNQARLEFEDREVASEAEPLHSTPDEVIAGRSGLVRSLILNDRIHVLTVDTEGEVAAWNIIKGICVGRFAAKEVAEALDLERGVKAETAVRKHSQEVLEMVKERVEGQTMVITWCQVDTKIGSLVIHLEEGRVFDAEVYADELGLGNVEGMKEDARINLGKWALANLFRGLIKAEEREVHDLAINATPSTVSSSLPSSVPRSPGISIAIDRPPVAPPHRKRAMTGSFSSPKPPSLNIPGLVSPAARPAVLPDVSDEQLSRSAPEATNYFQSFQALKSGQLSAIPQSPTASTQPTLSPQTEMSSSNRDYFSINRKRNDPSPSRDNDRDKSSATTPGLGTTPGGGSFMGKFKGFGKKKQTETPMSTVVEKVQTPEDDGPKMSEREAEQLRILDTVRSHAFHPPPAWEAPYVAFPPSTALLIAEESKDAGAWVVTYRSQVSSTERDMESIEMNSPLWLLDYLFANRVRTKDPVKFTFILEPAPGSMLKELPEGSARLSASRVLRAKKISAFIADKLDLFPQRSARAGSLPLISGHNHRGSISGDYEGSPDELIELVCGQTVVDPNITLATLKAYYGSGPDMLLHYRLKKGVQL</sequence>
<dbReference type="OrthoDB" id="2421129at2759"/>
<dbReference type="InterPro" id="IPR036322">
    <property type="entry name" value="WD40_repeat_dom_sf"/>
</dbReference>
<dbReference type="EMBL" id="KI669500">
    <property type="protein sequence ID" value="OCF35051.1"/>
    <property type="molecule type" value="Genomic_DNA"/>
</dbReference>
<dbReference type="Pfam" id="PF11816">
    <property type="entry name" value="DUF3337"/>
    <property type="match status" value="1"/>
</dbReference>
<keyword evidence="2" id="KW-0677">Repeat</keyword>